<dbReference type="PANTHER" id="PTHR33116:SF84">
    <property type="entry name" value="RNA-DIRECTED DNA POLYMERASE"/>
    <property type="match status" value="1"/>
</dbReference>
<dbReference type="Gene3D" id="3.60.10.10">
    <property type="entry name" value="Endonuclease/exonuclease/phosphatase"/>
    <property type="match status" value="1"/>
</dbReference>
<dbReference type="RefSeq" id="XP_056688114.1">
    <property type="nucleotide sequence ID" value="XM_056832136.1"/>
</dbReference>
<organism evidence="1 2">
    <name type="scientific">Spinacia oleracea</name>
    <name type="common">Spinach</name>
    <dbReference type="NCBI Taxonomy" id="3562"/>
    <lineage>
        <taxon>Eukaryota</taxon>
        <taxon>Viridiplantae</taxon>
        <taxon>Streptophyta</taxon>
        <taxon>Embryophyta</taxon>
        <taxon>Tracheophyta</taxon>
        <taxon>Spermatophyta</taxon>
        <taxon>Magnoliopsida</taxon>
        <taxon>eudicotyledons</taxon>
        <taxon>Gunneridae</taxon>
        <taxon>Pentapetalae</taxon>
        <taxon>Caryophyllales</taxon>
        <taxon>Chenopodiaceae</taxon>
        <taxon>Chenopodioideae</taxon>
        <taxon>Anserineae</taxon>
        <taxon>Spinacia</taxon>
    </lineage>
</organism>
<gene>
    <name evidence="2" type="primary">LOC130463099</name>
</gene>
<evidence type="ECO:0000313" key="1">
    <source>
        <dbReference type="Proteomes" id="UP000813463"/>
    </source>
</evidence>
<proteinExistence type="predicted"/>
<evidence type="ECO:0000313" key="2">
    <source>
        <dbReference type="RefSeq" id="XP_056688114.1"/>
    </source>
</evidence>
<dbReference type="PANTHER" id="PTHR33116">
    <property type="entry name" value="REVERSE TRANSCRIPTASE ZINC-BINDING DOMAIN-CONTAINING PROTEIN-RELATED-RELATED"/>
    <property type="match status" value="1"/>
</dbReference>
<sequence>MGDFNSMLLSGDKVNGNAVNHAETQGFEGCLDFTELTEVKSCGHFFSWSNKGQGQSRICSRIDRVFGNTDWHSRFLDVVVDYMNPGISDHSPLVLSCSINMKNGGRPFKFFNYMAGQDDFLEVVQKGWNTNASGTPMFTLWQKMKAVKGGLKALHHRYFARLKEKIDLIRQELDVVQSQLANSYTDSHLQDREKECSLKLKKFLKVQEREKLETIDAIKEEIKGFYVSLIVRKGNRLSPDVVESLIQPVTNLEIDAALKGIDNNKALVTLVPKVQNATHVKEFRLIACCAVIYKLISKILTNRMQPVISDVVISAQTGFIPGRAISDNILLVTELIKCYSKSYVSPRFSLSSYSSKERIKASFWVGSQSNESEVYLASVTDTVSSNLLSKLGIRMGSFPFKYLGVPLTTRKLSFTDCKPLIEKIVARVKSWVAKLLSYAGRLQLIRSVLFGIQLYWSQIFVMPKKVMKEIQRICRCFLWAGSEGGSRKGLVAWEHLCLPKSCGGWNLKDLTIWNKASITKH</sequence>
<dbReference type="InterPro" id="IPR036691">
    <property type="entry name" value="Endo/exonu/phosph_ase_sf"/>
</dbReference>
<evidence type="ECO:0008006" key="3">
    <source>
        <dbReference type="Google" id="ProtNLM"/>
    </source>
</evidence>
<reference evidence="2" key="2">
    <citation type="submission" date="2025-08" db="UniProtKB">
        <authorList>
            <consortium name="RefSeq"/>
        </authorList>
    </citation>
    <scope>IDENTIFICATION</scope>
    <source>
        <tissue evidence="2">Leaf</tissue>
    </source>
</reference>
<name>A0ABM3QXM7_SPIOL</name>
<dbReference type="GeneID" id="130463099"/>
<protein>
    <recommendedName>
        <fullName evidence="3">Reverse transcriptase domain-containing protein</fullName>
    </recommendedName>
</protein>
<accession>A0ABM3QXM7</accession>
<keyword evidence="1" id="KW-1185">Reference proteome</keyword>
<dbReference type="SUPFAM" id="SSF56219">
    <property type="entry name" value="DNase I-like"/>
    <property type="match status" value="1"/>
</dbReference>
<reference evidence="1" key="1">
    <citation type="journal article" date="2021" name="Nat. Commun.">
        <title>Genomic analyses provide insights into spinach domestication and the genetic basis of agronomic traits.</title>
        <authorList>
            <person name="Cai X."/>
            <person name="Sun X."/>
            <person name="Xu C."/>
            <person name="Sun H."/>
            <person name="Wang X."/>
            <person name="Ge C."/>
            <person name="Zhang Z."/>
            <person name="Wang Q."/>
            <person name="Fei Z."/>
            <person name="Jiao C."/>
            <person name="Wang Q."/>
        </authorList>
    </citation>
    <scope>NUCLEOTIDE SEQUENCE [LARGE SCALE GENOMIC DNA]</scope>
    <source>
        <strain evidence="1">cv. Varoflay</strain>
    </source>
</reference>
<dbReference type="Proteomes" id="UP000813463">
    <property type="component" value="Chromosome 6"/>
</dbReference>